<evidence type="ECO:0000259" key="5">
    <source>
        <dbReference type="PROSITE" id="PS51900"/>
    </source>
</evidence>
<evidence type="ECO:0000256" key="2">
    <source>
        <dbReference type="ARBA" id="ARBA00023125"/>
    </source>
</evidence>
<accession>A0A0F9EQ25</accession>
<dbReference type="InterPro" id="IPR011010">
    <property type="entry name" value="DNA_brk_join_enz"/>
</dbReference>
<dbReference type="InterPro" id="IPR004107">
    <property type="entry name" value="Integrase_SAM-like_N"/>
</dbReference>
<dbReference type="InterPro" id="IPR013762">
    <property type="entry name" value="Integrase-like_cat_sf"/>
</dbReference>
<reference evidence="6" key="1">
    <citation type="journal article" date="2015" name="Nature">
        <title>Complex archaea that bridge the gap between prokaryotes and eukaryotes.</title>
        <authorList>
            <person name="Spang A."/>
            <person name="Saw J.H."/>
            <person name="Jorgensen S.L."/>
            <person name="Zaremba-Niedzwiedzka K."/>
            <person name="Martijn J."/>
            <person name="Lind A.E."/>
            <person name="van Eijk R."/>
            <person name="Schleper C."/>
            <person name="Guy L."/>
            <person name="Ettema T.J."/>
        </authorList>
    </citation>
    <scope>NUCLEOTIDE SEQUENCE</scope>
</reference>
<dbReference type="InterPro" id="IPR050090">
    <property type="entry name" value="Tyrosine_recombinase_XerCD"/>
</dbReference>
<gene>
    <name evidence="6" type="ORF">LCGC14_2047000</name>
</gene>
<keyword evidence="3" id="KW-0233">DNA recombination</keyword>
<sequence length="305" mass="35614">MGITDSIINYRRSLKRHNYSKNTLRNYMSTLKQFVIWLDVPIEAVSHKKLIGFIDHLLDKRLKPKTINCYLDSIRGFYDYLVQEEQVVMINPIKCGDALRMSKPLPRCLRDEQVAALFAVIDDPRDLTIFKLMLRCGLRVEEVANLTLAAVDLPRGQVFVYQGKGAKDRVVYLSKDAYNALTAYLKVRPYTRARKLFVVNKGRFRGKPLKVRGIQHRMQHYAQKAGFKVCSHQLRHTMATQMLNADADLVTIQDLLGHTRITTTERYCRVSNQKVRRDYYNAMTKVMQRHRVDRKTLDNEEKVIY</sequence>
<dbReference type="InterPro" id="IPR044068">
    <property type="entry name" value="CB"/>
</dbReference>
<dbReference type="Gene3D" id="1.10.150.130">
    <property type="match status" value="1"/>
</dbReference>
<dbReference type="PROSITE" id="PS51900">
    <property type="entry name" value="CB"/>
    <property type="match status" value="1"/>
</dbReference>
<keyword evidence="1" id="KW-0229">DNA integration</keyword>
<dbReference type="GO" id="GO:0015074">
    <property type="term" value="P:DNA integration"/>
    <property type="evidence" value="ECO:0007669"/>
    <property type="project" value="UniProtKB-KW"/>
</dbReference>
<dbReference type="GO" id="GO:0003677">
    <property type="term" value="F:DNA binding"/>
    <property type="evidence" value="ECO:0007669"/>
    <property type="project" value="UniProtKB-KW"/>
</dbReference>
<dbReference type="Pfam" id="PF00589">
    <property type="entry name" value="Phage_integrase"/>
    <property type="match status" value="1"/>
</dbReference>
<feature type="domain" description="Tyr recombinase" evidence="4">
    <location>
        <begin position="104"/>
        <end position="280"/>
    </location>
</feature>
<dbReference type="EMBL" id="LAZR01024116">
    <property type="protein sequence ID" value="KKL76228.1"/>
    <property type="molecule type" value="Genomic_DNA"/>
</dbReference>
<protein>
    <recommendedName>
        <fullName evidence="7">Tyr recombinase domain-containing protein</fullName>
    </recommendedName>
</protein>
<dbReference type="InterPro" id="IPR010998">
    <property type="entry name" value="Integrase_recombinase_N"/>
</dbReference>
<dbReference type="Pfam" id="PF02899">
    <property type="entry name" value="Phage_int_SAM_1"/>
    <property type="match status" value="1"/>
</dbReference>
<dbReference type="PANTHER" id="PTHR30349">
    <property type="entry name" value="PHAGE INTEGRASE-RELATED"/>
    <property type="match status" value="1"/>
</dbReference>
<dbReference type="GO" id="GO:0006310">
    <property type="term" value="P:DNA recombination"/>
    <property type="evidence" value="ECO:0007669"/>
    <property type="project" value="UniProtKB-KW"/>
</dbReference>
<proteinExistence type="predicted"/>
<dbReference type="SUPFAM" id="SSF56349">
    <property type="entry name" value="DNA breaking-rejoining enzymes"/>
    <property type="match status" value="1"/>
</dbReference>
<dbReference type="Gene3D" id="1.10.443.10">
    <property type="entry name" value="Intergrase catalytic core"/>
    <property type="match status" value="1"/>
</dbReference>
<dbReference type="PANTHER" id="PTHR30349:SF41">
    <property type="entry name" value="INTEGRASE_RECOMBINASE PROTEIN MJ0367-RELATED"/>
    <property type="match status" value="1"/>
</dbReference>
<evidence type="ECO:0000313" key="6">
    <source>
        <dbReference type="EMBL" id="KKL76228.1"/>
    </source>
</evidence>
<comment type="caution">
    <text evidence="6">The sequence shown here is derived from an EMBL/GenBank/DDBJ whole genome shotgun (WGS) entry which is preliminary data.</text>
</comment>
<evidence type="ECO:0000256" key="3">
    <source>
        <dbReference type="ARBA" id="ARBA00023172"/>
    </source>
</evidence>
<dbReference type="InterPro" id="IPR002104">
    <property type="entry name" value="Integrase_catalytic"/>
</dbReference>
<dbReference type="AlphaFoldDB" id="A0A0F9EQ25"/>
<keyword evidence="2" id="KW-0238">DNA-binding</keyword>
<dbReference type="PROSITE" id="PS51898">
    <property type="entry name" value="TYR_RECOMBINASE"/>
    <property type="match status" value="1"/>
</dbReference>
<evidence type="ECO:0000259" key="4">
    <source>
        <dbReference type="PROSITE" id="PS51898"/>
    </source>
</evidence>
<organism evidence="6">
    <name type="scientific">marine sediment metagenome</name>
    <dbReference type="NCBI Taxonomy" id="412755"/>
    <lineage>
        <taxon>unclassified sequences</taxon>
        <taxon>metagenomes</taxon>
        <taxon>ecological metagenomes</taxon>
    </lineage>
</organism>
<name>A0A0F9EQ25_9ZZZZ</name>
<evidence type="ECO:0008006" key="7">
    <source>
        <dbReference type="Google" id="ProtNLM"/>
    </source>
</evidence>
<evidence type="ECO:0000256" key="1">
    <source>
        <dbReference type="ARBA" id="ARBA00022908"/>
    </source>
</evidence>
<feature type="domain" description="Core-binding (CB)" evidence="5">
    <location>
        <begin position="1"/>
        <end position="82"/>
    </location>
</feature>